<dbReference type="AlphaFoldDB" id="A0A1H6M2N3"/>
<evidence type="ECO:0008006" key="3">
    <source>
        <dbReference type="Google" id="ProtNLM"/>
    </source>
</evidence>
<evidence type="ECO:0000313" key="2">
    <source>
        <dbReference type="Proteomes" id="UP000182272"/>
    </source>
</evidence>
<dbReference type="InterPro" id="IPR036514">
    <property type="entry name" value="SGNH_hydro_sf"/>
</dbReference>
<dbReference type="Proteomes" id="UP000182272">
    <property type="component" value="Chromosome I"/>
</dbReference>
<dbReference type="EMBL" id="LT629972">
    <property type="protein sequence ID" value="SEH95413.1"/>
    <property type="molecule type" value="Genomic_DNA"/>
</dbReference>
<accession>A0A1H6M2N3</accession>
<dbReference type="GO" id="GO:0016788">
    <property type="term" value="F:hydrolase activity, acting on ester bonds"/>
    <property type="evidence" value="ECO:0007669"/>
    <property type="project" value="UniProtKB-ARBA"/>
</dbReference>
<dbReference type="OrthoDB" id="8717310at2"/>
<evidence type="ECO:0000313" key="1">
    <source>
        <dbReference type="EMBL" id="SEH95413.1"/>
    </source>
</evidence>
<dbReference type="RefSeq" id="WP_019360254.1">
    <property type="nucleotide sequence ID" value="NZ_LT629972.1"/>
</dbReference>
<protein>
    <recommendedName>
        <fullName evidence="3">Cell division protein FtsQ</fullName>
    </recommendedName>
</protein>
<reference evidence="1 2" key="1">
    <citation type="submission" date="2016-10" db="EMBL/GenBank/DDBJ databases">
        <authorList>
            <person name="de Groot N.N."/>
        </authorList>
    </citation>
    <scope>NUCLEOTIDE SEQUENCE [LARGE SCALE GENOMIC DNA]</scope>
    <source>
        <strain evidence="1 2">LMG 2158</strain>
    </source>
</reference>
<name>A0A1H6M2N3_9PSED</name>
<dbReference type="Gene3D" id="3.40.50.1110">
    <property type="entry name" value="SGNH hydrolase"/>
    <property type="match status" value="1"/>
</dbReference>
<sequence>MATSSVVAGLTLLIIGDSHLATPYFLLNPLHEALSRQGAQVHSLGICAANAGDWLKATPSPCGGAERRGNAEATVLDNASTRAIGELLDSDKPDLVVIVMGDTMASYDKPSFPKAWIWQQTNSLVKAIAAHQRPCVWVGPSWGSEGGKYGKTYERVRTMSDFLSKSVAPCRYIDSLQFSSKGEWATIDGQHLTLTGYKAWSDAIVKALLQMPLPRPGGQ</sequence>
<dbReference type="CDD" id="cd00229">
    <property type="entry name" value="SGNH_hydrolase"/>
    <property type="match status" value="1"/>
</dbReference>
<dbReference type="SUPFAM" id="SSF52266">
    <property type="entry name" value="SGNH hydrolase"/>
    <property type="match status" value="1"/>
</dbReference>
<organism evidence="1 2">
    <name type="scientific">Pseudomonas asplenii</name>
    <dbReference type="NCBI Taxonomy" id="53407"/>
    <lineage>
        <taxon>Bacteria</taxon>
        <taxon>Pseudomonadati</taxon>
        <taxon>Pseudomonadota</taxon>
        <taxon>Gammaproteobacteria</taxon>
        <taxon>Pseudomonadales</taxon>
        <taxon>Pseudomonadaceae</taxon>
        <taxon>Pseudomonas</taxon>
    </lineage>
</organism>
<gene>
    <name evidence="1" type="ORF">SAMN05216581_0784</name>
</gene>
<proteinExistence type="predicted"/>